<feature type="domain" description="Proline dehydrogenase" evidence="10">
    <location>
        <begin position="107"/>
        <end position="393"/>
    </location>
</feature>
<dbReference type="SUPFAM" id="SSF53720">
    <property type="entry name" value="ALDH-like"/>
    <property type="match status" value="1"/>
</dbReference>
<dbReference type="InterPro" id="IPR016160">
    <property type="entry name" value="Ald_DH_CS_CYS"/>
</dbReference>
<dbReference type="InterPro" id="IPR016161">
    <property type="entry name" value="Ald_DH/histidinol_DH"/>
</dbReference>
<keyword evidence="3 8" id="KW-0560">Oxidoreductase</keyword>
<organism evidence="12 13">
    <name type="scientific">Candidatus Thiodiazotropha taylori</name>
    <dbReference type="NCBI Taxonomy" id="2792791"/>
    <lineage>
        <taxon>Bacteria</taxon>
        <taxon>Pseudomonadati</taxon>
        <taxon>Pseudomonadota</taxon>
        <taxon>Gammaproteobacteria</taxon>
        <taxon>Chromatiales</taxon>
        <taxon>Sedimenticolaceae</taxon>
        <taxon>Candidatus Thiodiazotropha</taxon>
    </lineage>
</organism>
<dbReference type="InterPro" id="IPR029510">
    <property type="entry name" value="Ald_DH_CS_GLU"/>
</dbReference>
<dbReference type="Pfam" id="PF00171">
    <property type="entry name" value="Aldedh"/>
    <property type="match status" value="1"/>
</dbReference>
<dbReference type="GO" id="GO:0004657">
    <property type="term" value="F:proline dehydrogenase activity"/>
    <property type="evidence" value="ECO:0007669"/>
    <property type="project" value="InterPro"/>
</dbReference>
<sequence length="947" mass="104329">MQARSDSHPRGWIDRLLAQLLADDNFRLQGLRFVDTVPMLTNDTQLVNHFMEYFSAIDVDRLPPLLAWGIRRGTTIRLPALMAPVIRGAVRRVAHRFIAAEDAGGILESVAKLHDRGISASLDMLGEATVSELEAQNYQQAYLELIDASQGIVASAPEIDLNLSVKVSSLYSQISALDTEGCISQLAERLRPICHAAMGAGLSLTLDMEQYDYKGIILQLFKRLAMEEPLRRWDGFGIAIQAYLRDADSDLDDLLAWVEERDTPIMVRLVRGAYWDMETVVALQQGWAVPVWTNKDDTDACYERALVRLFESPSIRPAVATHNLRSIACAMALSEAGGRDGYEFQMLHGMSDALAPLITERNLKLRLYLPFGELLQGVAYLVRRLLENSSDQSILPMMPQLDIGEMLQPPTASREEERTKQPGFTNLPLHRFTAKAEREAFASALAAVEEELGKTYPLLLTGHIALRDQVIDSTNPADTSQLIGRVVSAGADDAEMAIRQTRAACREWRGKSFSERAEYLDRIAGALSDQRDRFAAWEVKEAGKGWAEADADVAEAIDFLRYYAASARKLEAGYSPSLPGEENRLSYQPLGIGVVLPPWNFPLAIPVGMVSAAIVCGNCVILKPASQTPVVAWHFSSLLQQIGLPDGVVTLLPGSGAEIGEALVRDPRTHFVAFTGSREVGLHLHSLIAQPVEGQRHIKRLIAEMGGKNAIIVDDDADLDDAVSGVIESSFGYQGQKCSACSRVICVDSIHDRFVQRLVEATRSLRIGDPANPGNRAGPVISAEAKQRILKRVEEAGITAKPHYLGKWRSEKGHYIAPVIFIDVEEESPLAQEEIFGPVLAILRAKDFKDALRIANSTAYALTGGLYSRLPSHLEQAKREFSVGNLYINRKITRAMVHRQPFGGFKLSGMGFKAGGPDYLLQFLQARNVTENTLRRGFAPVDSATDN</sequence>
<dbReference type="EMBL" id="JAHHGM010000025">
    <property type="protein sequence ID" value="MBT2991011.1"/>
    <property type="molecule type" value="Genomic_DNA"/>
</dbReference>
<dbReference type="Proteomes" id="UP000770889">
    <property type="component" value="Unassembled WGS sequence"/>
</dbReference>
<reference evidence="12 13" key="1">
    <citation type="submission" date="2021-05" db="EMBL/GenBank/DDBJ databases">
        <title>Genetic and Functional Diversity in Clade A Lucinid endosymbionts from the Bahamas.</title>
        <authorList>
            <person name="Giani N.M."/>
            <person name="Engel A.S."/>
            <person name="Campbell B.J."/>
        </authorList>
    </citation>
    <scope>NUCLEOTIDE SEQUENCE [LARGE SCALE GENOMIC DNA]</scope>
    <source>
        <strain evidence="12">LUC16012Gg_MoonRockCtena</strain>
    </source>
</reference>
<dbReference type="GO" id="GO:0003700">
    <property type="term" value="F:DNA-binding transcription factor activity"/>
    <property type="evidence" value="ECO:0007669"/>
    <property type="project" value="InterPro"/>
</dbReference>
<evidence type="ECO:0000256" key="4">
    <source>
        <dbReference type="ARBA" id="ARBA00023027"/>
    </source>
</evidence>
<dbReference type="Gene3D" id="3.40.309.10">
    <property type="entry name" value="Aldehyde Dehydrogenase, Chain A, domain 2"/>
    <property type="match status" value="1"/>
</dbReference>
<dbReference type="Gene3D" id="3.40.605.10">
    <property type="entry name" value="Aldehyde Dehydrogenase, Chain A, domain 1"/>
    <property type="match status" value="1"/>
</dbReference>
<dbReference type="PROSITE" id="PS00070">
    <property type="entry name" value="ALDEHYDE_DEHYDR_CYS"/>
    <property type="match status" value="1"/>
</dbReference>
<evidence type="ECO:0000256" key="6">
    <source>
        <dbReference type="PIRSR" id="PIRSR000197-1"/>
    </source>
</evidence>
<feature type="active site" evidence="6 7">
    <location>
        <position position="704"/>
    </location>
</feature>
<gene>
    <name evidence="12" type="ORF">KME65_18795</name>
</gene>
<dbReference type="InterPro" id="IPR016163">
    <property type="entry name" value="Ald_DH_C"/>
</dbReference>
<evidence type="ECO:0000256" key="8">
    <source>
        <dbReference type="RuleBase" id="RU003345"/>
    </source>
</evidence>
<evidence type="ECO:0000259" key="10">
    <source>
        <dbReference type="Pfam" id="PF01619"/>
    </source>
</evidence>
<evidence type="ECO:0000313" key="13">
    <source>
        <dbReference type="Proteomes" id="UP000770889"/>
    </source>
</evidence>
<dbReference type="PANTHER" id="PTHR42862">
    <property type="entry name" value="DELTA-1-PYRROLINE-5-CARBOXYLATE DEHYDROGENASE 1, ISOFORM A-RELATED"/>
    <property type="match status" value="1"/>
</dbReference>
<dbReference type="PANTHER" id="PTHR42862:SF1">
    <property type="entry name" value="DELTA-1-PYRROLINE-5-CARBOXYLATE DEHYDROGENASE 2, ISOFORM A-RELATED"/>
    <property type="match status" value="1"/>
</dbReference>
<dbReference type="EC" id="1.2.1.88" evidence="2"/>
<evidence type="ECO:0000259" key="9">
    <source>
        <dbReference type="Pfam" id="PF00171"/>
    </source>
</evidence>
<dbReference type="InterPro" id="IPR016162">
    <property type="entry name" value="Ald_DH_N"/>
</dbReference>
<dbReference type="InterPro" id="IPR041514">
    <property type="entry name" value="PutA_N"/>
</dbReference>
<evidence type="ECO:0000256" key="2">
    <source>
        <dbReference type="ARBA" id="ARBA00012884"/>
    </source>
</evidence>
<evidence type="ECO:0000256" key="1">
    <source>
        <dbReference type="ARBA" id="ARBA00004786"/>
    </source>
</evidence>
<dbReference type="PROSITE" id="PS00687">
    <property type="entry name" value="ALDEHYDE_DEHYDR_GLU"/>
    <property type="match status" value="1"/>
</dbReference>
<dbReference type="InterPro" id="IPR002872">
    <property type="entry name" value="Proline_DH_dom"/>
</dbReference>
<dbReference type="SUPFAM" id="SSF51730">
    <property type="entry name" value="FAD-linked oxidoreductase"/>
    <property type="match status" value="1"/>
</dbReference>
<evidence type="ECO:0000256" key="5">
    <source>
        <dbReference type="ARBA" id="ARBA00048142"/>
    </source>
</evidence>
<dbReference type="InterPro" id="IPR015590">
    <property type="entry name" value="Aldehyde_DH_dom"/>
</dbReference>
<dbReference type="InterPro" id="IPR005932">
    <property type="entry name" value="RocA"/>
</dbReference>
<feature type="active site" evidence="6">
    <location>
        <position position="738"/>
    </location>
</feature>
<comment type="caution">
    <text evidence="12">The sequence shown here is derived from an EMBL/GenBank/DDBJ whole genome shotgun (WGS) entry which is preliminary data.</text>
</comment>
<dbReference type="Pfam" id="PF18083">
    <property type="entry name" value="PutA_N"/>
    <property type="match status" value="1"/>
</dbReference>
<dbReference type="PIRSF" id="PIRSF000197">
    <property type="entry name" value="Bifunct_PutA"/>
    <property type="match status" value="1"/>
</dbReference>
<dbReference type="GO" id="GO:0010133">
    <property type="term" value="P:L-proline catabolic process to L-glutamate"/>
    <property type="evidence" value="ECO:0007669"/>
    <property type="project" value="InterPro"/>
</dbReference>
<dbReference type="Gene3D" id="3.20.20.220">
    <property type="match status" value="1"/>
</dbReference>
<dbReference type="FunFam" id="3.40.309.10:FF:000005">
    <property type="entry name" value="1-pyrroline-5-carboxylate dehydrogenase 1"/>
    <property type="match status" value="1"/>
</dbReference>
<evidence type="ECO:0000313" key="12">
    <source>
        <dbReference type="EMBL" id="MBT2991011.1"/>
    </source>
</evidence>
<accession>A0A944MBM7</accession>
<evidence type="ECO:0000256" key="3">
    <source>
        <dbReference type="ARBA" id="ARBA00023002"/>
    </source>
</evidence>
<proteinExistence type="inferred from homology"/>
<dbReference type="GO" id="GO:0009898">
    <property type="term" value="C:cytoplasmic side of plasma membrane"/>
    <property type="evidence" value="ECO:0007669"/>
    <property type="project" value="TreeGrafter"/>
</dbReference>
<dbReference type="InterPro" id="IPR029041">
    <property type="entry name" value="FAD-linked_oxidoreductase-like"/>
</dbReference>
<comment type="catalytic activity">
    <reaction evidence="5">
        <text>L-glutamate 5-semialdehyde + NAD(+) + H2O = L-glutamate + NADH + 2 H(+)</text>
        <dbReference type="Rhea" id="RHEA:30235"/>
        <dbReference type="ChEBI" id="CHEBI:15377"/>
        <dbReference type="ChEBI" id="CHEBI:15378"/>
        <dbReference type="ChEBI" id="CHEBI:29985"/>
        <dbReference type="ChEBI" id="CHEBI:57540"/>
        <dbReference type="ChEBI" id="CHEBI:57945"/>
        <dbReference type="ChEBI" id="CHEBI:58066"/>
        <dbReference type="EC" id="1.2.1.88"/>
    </reaction>
</comment>
<dbReference type="InterPro" id="IPR025703">
    <property type="entry name" value="Bifunct_PutA"/>
</dbReference>
<evidence type="ECO:0000256" key="7">
    <source>
        <dbReference type="PROSITE-ProRule" id="PRU10007"/>
    </source>
</evidence>
<protein>
    <recommendedName>
        <fullName evidence="2">L-glutamate gamma-semialdehyde dehydrogenase</fullName>
        <ecNumber evidence="2">1.2.1.88</ecNumber>
    </recommendedName>
</protein>
<dbReference type="GO" id="GO:0003842">
    <property type="term" value="F:L-glutamate gamma-semialdehyde dehydrogenase activity"/>
    <property type="evidence" value="ECO:0007669"/>
    <property type="project" value="UniProtKB-EC"/>
</dbReference>
<dbReference type="Pfam" id="PF01619">
    <property type="entry name" value="Pro_dh"/>
    <property type="match status" value="1"/>
</dbReference>
<feature type="domain" description="Aldehyde dehydrogenase" evidence="9">
    <location>
        <begin position="469"/>
        <end position="929"/>
    </location>
</feature>
<dbReference type="AlphaFoldDB" id="A0A944MBM7"/>
<dbReference type="InterPro" id="IPR050485">
    <property type="entry name" value="Proline_metab_enzyme"/>
</dbReference>
<dbReference type="CDD" id="cd07124">
    <property type="entry name" value="ALDH_PutA-P5CDH-RocA"/>
    <property type="match status" value="1"/>
</dbReference>
<evidence type="ECO:0000259" key="11">
    <source>
        <dbReference type="Pfam" id="PF18083"/>
    </source>
</evidence>
<name>A0A944MBM7_9GAMM</name>
<comment type="pathway">
    <text evidence="1">Amino-acid degradation; L-proline degradation into L-glutamate; L-glutamate from L-proline: step 2/2.</text>
</comment>
<comment type="similarity">
    <text evidence="8">Belongs to the aldehyde dehydrogenase family.</text>
</comment>
<keyword evidence="4" id="KW-0520">NAD</keyword>
<feature type="domain" description="Proline utilization A N-terminal" evidence="11">
    <location>
        <begin position="10"/>
        <end position="97"/>
    </location>
</feature>